<keyword evidence="5 12" id="KW-1133">Transmembrane helix</keyword>
<keyword evidence="6" id="KW-0805">Transcription regulation</keyword>
<feature type="transmembrane region" description="Helical" evidence="12">
    <location>
        <begin position="347"/>
        <end position="364"/>
    </location>
</feature>
<proteinExistence type="inferred from homology"/>
<dbReference type="Pfam" id="PF00892">
    <property type="entry name" value="EamA"/>
    <property type="match status" value="1"/>
</dbReference>
<feature type="compositionally biased region" description="Basic and acidic residues" evidence="11">
    <location>
        <begin position="7"/>
        <end position="19"/>
    </location>
</feature>
<feature type="transmembrane region" description="Helical" evidence="12">
    <location>
        <begin position="233"/>
        <end position="257"/>
    </location>
</feature>
<evidence type="ECO:0000256" key="4">
    <source>
        <dbReference type="ARBA" id="ARBA00022692"/>
    </source>
</evidence>
<dbReference type="InterPro" id="IPR036955">
    <property type="entry name" value="AP2/ERF_dom_sf"/>
</dbReference>
<feature type="transmembrane region" description="Helical" evidence="12">
    <location>
        <begin position="384"/>
        <end position="404"/>
    </location>
</feature>
<name>A0ABY9DNJ4_VITVI</name>
<dbReference type="SUPFAM" id="SSF54171">
    <property type="entry name" value="DNA-binding domain"/>
    <property type="match status" value="1"/>
</dbReference>
<keyword evidence="8 12" id="KW-0472">Membrane</keyword>
<gene>
    <name evidence="14" type="ORF">VitviT2T_026326</name>
</gene>
<dbReference type="InterPro" id="IPR000620">
    <property type="entry name" value="EamA_dom"/>
</dbReference>
<dbReference type="SUPFAM" id="SSF103481">
    <property type="entry name" value="Multidrug resistance efflux transporter EmrE"/>
    <property type="match status" value="1"/>
</dbReference>
<evidence type="ECO:0000256" key="8">
    <source>
        <dbReference type="ARBA" id="ARBA00023136"/>
    </source>
</evidence>
<dbReference type="CDD" id="cd00018">
    <property type="entry name" value="AP2"/>
    <property type="match status" value="1"/>
</dbReference>
<evidence type="ECO:0000256" key="9">
    <source>
        <dbReference type="ARBA" id="ARBA00023163"/>
    </source>
</evidence>
<evidence type="ECO:0000256" key="11">
    <source>
        <dbReference type="SAM" id="MobiDB-lite"/>
    </source>
</evidence>
<keyword evidence="15" id="KW-1185">Reference proteome</keyword>
<feature type="transmembrane region" description="Helical" evidence="12">
    <location>
        <begin position="472"/>
        <end position="491"/>
    </location>
</feature>
<organism evidence="14 15">
    <name type="scientific">Vitis vinifera</name>
    <name type="common">Grape</name>
    <dbReference type="NCBI Taxonomy" id="29760"/>
    <lineage>
        <taxon>Eukaryota</taxon>
        <taxon>Viridiplantae</taxon>
        <taxon>Streptophyta</taxon>
        <taxon>Embryophyta</taxon>
        <taxon>Tracheophyta</taxon>
        <taxon>Spermatophyta</taxon>
        <taxon>Magnoliopsida</taxon>
        <taxon>eudicotyledons</taxon>
        <taxon>Gunneridae</taxon>
        <taxon>Pentapetalae</taxon>
        <taxon>rosids</taxon>
        <taxon>Vitales</taxon>
        <taxon>Vitaceae</taxon>
        <taxon>Viteae</taxon>
        <taxon>Vitis</taxon>
    </lineage>
</organism>
<evidence type="ECO:0000256" key="12">
    <source>
        <dbReference type="SAM" id="Phobius"/>
    </source>
</evidence>
<dbReference type="SMART" id="SM00380">
    <property type="entry name" value="AP2"/>
    <property type="match status" value="1"/>
</dbReference>
<dbReference type="Pfam" id="PF00847">
    <property type="entry name" value="AP2"/>
    <property type="match status" value="1"/>
</dbReference>
<dbReference type="InterPro" id="IPR016177">
    <property type="entry name" value="DNA-bd_dom_sf"/>
</dbReference>
<dbReference type="Gene3D" id="3.30.730.10">
    <property type="entry name" value="AP2/ERF domain"/>
    <property type="match status" value="1"/>
</dbReference>
<protein>
    <recommendedName>
        <fullName evidence="13">AP2/ERF domain-containing protein</fullName>
    </recommendedName>
</protein>
<dbReference type="PROSITE" id="PS51032">
    <property type="entry name" value="AP2_ERF"/>
    <property type="match status" value="1"/>
</dbReference>
<evidence type="ECO:0000259" key="13">
    <source>
        <dbReference type="PROSITE" id="PS51032"/>
    </source>
</evidence>
<evidence type="ECO:0000256" key="5">
    <source>
        <dbReference type="ARBA" id="ARBA00022989"/>
    </source>
</evidence>
<evidence type="ECO:0000256" key="2">
    <source>
        <dbReference type="ARBA" id="ARBA00004141"/>
    </source>
</evidence>
<evidence type="ECO:0000256" key="3">
    <source>
        <dbReference type="ARBA" id="ARBA00007635"/>
    </source>
</evidence>
<feature type="domain" description="AP2/ERF" evidence="13">
    <location>
        <begin position="135"/>
        <end position="192"/>
    </location>
</feature>
<feature type="transmembrane region" description="Helical" evidence="12">
    <location>
        <begin position="303"/>
        <end position="322"/>
    </location>
</feature>
<keyword evidence="10" id="KW-0539">Nucleus</keyword>
<feature type="compositionally biased region" description="Basic residues" evidence="11">
    <location>
        <begin position="117"/>
        <end position="128"/>
    </location>
</feature>
<dbReference type="InterPro" id="IPR030184">
    <property type="entry name" value="WAT1-related"/>
</dbReference>
<accession>A0ABY9DNJ4</accession>
<reference evidence="14 15" key="1">
    <citation type="journal article" date="2023" name="Hortic Res">
        <title>The complete reference genome for grapevine (Vitis vinifera L.) genetics and breeding.</title>
        <authorList>
            <person name="Shi X."/>
            <person name="Cao S."/>
            <person name="Wang X."/>
            <person name="Huang S."/>
            <person name="Wang Y."/>
            <person name="Liu Z."/>
            <person name="Liu W."/>
            <person name="Leng X."/>
            <person name="Peng Y."/>
            <person name="Wang N."/>
            <person name="Wang Y."/>
            <person name="Ma Z."/>
            <person name="Xu X."/>
            <person name="Zhang F."/>
            <person name="Xue H."/>
            <person name="Zhong H."/>
            <person name="Wang Y."/>
            <person name="Zhang K."/>
            <person name="Velt A."/>
            <person name="Avia K."/>
            <person name="Holtgrawe D."/>
            <person name="Grimplet J."/>
            <person name="Matus J.T."/>
            <person name="Ware D."/>
            <person name="Wu X."/>
            <person name="Wang H."/>
            <person name="Liu C."/>
            <person name="Fang Y."/>
            <person name="Rustenholz C."/>
            <person name="Cheng Z."/>
            <person name="Xiao H."/>
            <person name="Zhou Y."/>
        </authorList>
    </citation>
    <scope>NUCLEOTIDE SEQUENCE [LARGE SCALE GENOMIC DNA]</scope>
    <source>
        <strain evidence="15">cv. Pinot noir / PN40024</strain>
        <tissue evidence="14">Leaf</tissue>
    </source>
</reference>
<evidence type="ECO:0000313" key="15">
    <source>
        <dbReference type="Proteomes" id="UP001227230"/>
    </source>
</evidence>
<feature type="transmembrane region" description="Helical" evidence="12">
    <location>
        <begin position="446"/>
        <end position="466"/>
    </location>
</feature>
<sequence>MGKKILKRENRQQLGEKKKTGQHMHWRQGSKSRSIPVRLGRVVSASTMAGIGPIPELDNQHFFLSLQIQMDFFNQFCNSYPFSLDSHSVSSPESSSASDWQTRRTIQSDEEVLRASNRPKKRAGRRKFKETQHPMYRGVRRRNGNKWVCELREPNKKSRIWLGTYPTAEMAARAHDVAALAFRGRKACLNFADSASSRNVGSLNHLIKELRKYHKSMESKRPAKIEREMGMKAWLSGIVPIAAMVMMECLDVGLVTLSKAAMSRGMNHFVFVVYYNALASLIFFLLSFIFHRTKRPPLTFSHFCKFFLLGLPGITVMQNWVFTGGPPIIGGGSISSNNHLLKTADNWVIGGLFFAAACLSLSAWNTCQSKAPILSSCYPSNITVISFITLFGAIQSTAVSLIAVRDSNAWKLRPDIELISIIYSAIIGVVAFFVQNWCIRRKGPVFASMFKPLGMGIAAIIGVIFLGETLHIGSVIGAIIIATGCYVVAWLQYREEEESKVCEVVMLPSTFEKAPMLDEPEGSMSQFDGFHCGYKEYNPVYSVT</sequence>
<feature type="region of interest" description="Disordered" evidence="11">
    <location>
        <begin position="1"/>
        <end position="33"/>
    </location>
</feature>
<dbReference type="InterPro" id="IPR001471">
    <property type="entry name" value="AP2/ERF_dom"/>
</dbReference>
<dbReference type="PRINTS" id="PR00367">
    <property type="entry name" value="ETHRSPELEMNT"/>
</dbReference>
<evidence type="ECO:0000256" key="6">
    <source>
        <dbReference type="ARBA" id="ARBA00023015"/>
    </source>
</evidence>
<evidence type="ECO:0000256" key="1">
    <source>
        <dbReference type="ARBA" id="ARBA00004123"/>
    </source>
</evidence>
<feature type="transmembrane region" description="Helical" evidence="12">
    <location>
        <begin position="416"/>
        <end position="434"/>
    </location>
</feature>
<keyword evidence="7" id="KW-0238">DNA-binding</keyword>
<feature type="compositionally biased region" description="Basic residues" evidence="11">
    <location>
        <begin position="20"/>
        <end position="30"/>
    </location>
</feature>
<evidence type="ECO:0000256" key="7">
    <source>
        <dbReference type="ARBA" id="ARBA00023125"/>
    </source>
</evidence>
<dbReference type="InterPro" id="IPR037185">
    <property type="entry name" value="EmrE-like"/>
</dbReference>
<evidence type="ECO:0000313" key="14">
    <source>
        <dbReference type="EMBL" id="WKA08619.1"/>
    </source>
</evidence>
<keyword evidence="9" id="KW-0804">Transcription</keyword>
<comment type="subcellular location">
    <subcellularLocation>
        <location evidence="2">Membrane</location>
        <topology evidence="2">Multi-pass membrane protein</topology>
    </subcellularLocation>
    <subcellularLocation>
        <location evidence="1">Nucleus</location>
    </subcellularLocation>
</comment>
<comment type="similarity">
    <text evidence="3">Belongs to the drug/metabolite transporter (DMT) superfamily. Plant drug/metabolite exporter (P-DME) (TC 2.A.7.4) family.</text>
</comment>
<dbReference type="Proteomes" id="UP001227230">
    <property type="component" value="Chromosome 17"/>
</dbReference>
<dbReference type="EMBL" id="CP126664">
    <property type="protein sequence ID" value="WKA08619.1"/>
    <property type="molecule type" value="Genomic_DNA"/>
</dbReference>
<keyword evidence="4 12" id="KW-0812">Transmembrane</keyword>
<evidence type="ECO:0000256" key="10">
    <source>
        <dbReference type="ARBA" id="ARBA00023242"/>
    </source>
</evidence>
<feature type="region of interest" description="Disordered" evidence="11">
    <location>
        <begin position="91"/>
        <end position="129"/>
    </location>
</feature>
<feature type="transmembrane region" description="Helical" evidence="12">
    <location>
        <begin position="269"/>
        <end position="291"/>
    </location>
</feature>
<dbReference type="PANTHER" id="PTHR31218">
    <property type="entry name" value="WAT1-RELATED PROTEIN"/>
    <property type="match status" value="1"/>
</dbReference>